<dbReference type="OrthoDB" id="9440847at2759"/>
<dbReference type="InterPro" id="IPR042185">
    <property type="entry name" value="Serpin_sf_2"/>
</dbReference>
<accession>A0A4C1V1Z8</accession>
<dbReference type="SMART" id="SM00093">
    <property type="entry name" value="SERPIN"/>
    <property type="match status" value="1"/>
</dbReference>
<evidence type="ECO:0000256" key="4">
    <source>
        <dbReference type="SAM" id="SignalP"/>
    </source>
</evidence>
<evidence type="ECO:0000313" key="6">
    <source>
        <dbReference type="EMBL" id="GBP32312.1"/>
    </source>
</evidence>
<keyword evidence="7" id="KW-1185">Reference proteome</keyword>
<dbReference type="Gene3D" id="2.30.39.10">
    <property type="entry name" value="Alpha-1-antitrypsin, domain 1"/>
    <property type="match status" value="1"/>
</dbReference>
<dbReference type="InterPro" id="IPR023795">
    <property type="entry name" value="Serpin_CS"/>
</dbReference>
<dbReference type="InterPro" id="IPR036186">
    <property type="entry name" value="Serpin_sf"/>
</dbReference>
<dbReference type="Proteomes" id="UP000299102">
    <property type="component" value="Unassembled WGS sequence"/>
</dbReference>
<evidence type="ECO:0000313" key="7">
    <source>
        <dbReference type="Proteomes" id="UP000299102"/>
    </source>
</evidence>
<keyword evidence="1" id="KW-0646">Protease inhibitor</keyword>
<dbReference type="PROSITE" id="PS00284">
    <property type="entry name" value="SERPIN"/>
    <property type="match status" value="1"/>
</dbReference>
<evidence type="ECO:0000256" key="2">
    <source>
        <dbReference type="ARBA" id="ARBA00022900"/>
    </source>
</evidence>
<dbReference type="CDD" id="cd19598">
    <property type="entry name" value="serpin77Ba-like_insects"/>
    <property type="match status" value="1"/>
</dbReference>
<keyword evidence="2" id="KW-0722">Serine protease inhibitor</keyword>
<evidence type="ECO:0000256" key="3">
    <source>
        <dbReference type="RuleBase" id="RU000411"/>
    </source>
</evidence>
<dbReference type="GO" id="GO:0005615">
    <property type="term" value="C:extracellular space"/>
    <property type="evidence" value="ECO:0007669"/>
    <property type="project" value="InterPro"/>
</dbReference>
<dbReference type="EMBL" id="BGZK01000257">
    <property type="protein sequence ID" value="GBP32312.1"/>
    <property type="molecule type" value="Genomic_DNA"/>
</dbReference>
<protein>
    <submittedName>
        <fullName evidence="6">Serine protease inhibitor 77Ba</fullName>
    </submittedName>
</protein>
<keyword evidence="4" id="KW-0732">Signal</keyword>
<evidence type="ECO:0000256" key="1">
    <source>
        <dbReference type="ARBA" id="ARBA00022690"/>
    </source>
</evidence>
<dbReference type="InterPro" id="IPR023796">
    <property type="entry name" value="Serpin_dom"/>
</dbReference>
<sequence length="399" mass="45108">MEAPLFLLIVTLPGILGGCTLERALPMFRRSVYNFNAELTTRIADYSENHFVSSSLSLWAVLSAAAEGAEGTTLEELEKVLHHHYYKCFTLKYYDILRNATTKDQDSTLERSGVVVVDESIGVLDDYRRSIARVGISEMKSMPFSDSEYAARAVNEYVRSVTHDAVGDLLTPEDFADRYLFLIDVIYFKGQWRLPFKAEETEVTPFYNEHEVQLGDVNMMFQIGNFKIAHITLIDATLIELPYGTNDRHSMLIFLPRPGQSISKVMNNLKRMSLKSIFFLLANESPQKAYLSMPRFKITSDLELKDLLDDMGLTKMFDEVEANFSSITAYPLYVSDVIQKASIEVTEEGTVAAAVSEVALEGRSMPLQITINKPFFFVIADKLNEMVLFNGAYSKPSLY</sequence>
<reference evidence="6 7" key="1">
    <citation type="journal article" date="2019" name="Commun. Biol.">
        <title>The bagworm genome reveals a unique fibroin gene that provides high tensile strength.</title>
        <authorList>
            <person name="Kono N."/>
            <person name="Nakamura H."/>
            <person name="Ohtoshi R."/>
            <person name="Tomita M."/>
            <person name="Numata K."/>
            <person name="Arakawa K."/>
        </authorList>
    </citation>
    <scope>NUCLEOTIDE SEQUENCE [LARGE SCALE GENOMIC DNA]</scope>
</reference>
<dbReference type="Pfam" id="PF00079">
    <property type="entry name" value="Serpin"/>
    <property type="match status" value="1"/>
</dbReference>
<feature type="signal peptide" evidence="4">
    <location>
        <begin position="1"/>
        <end position="17"/>
    </location>
</feature>
<name>A0A4C1V1Z8_EUMVA</name>
<evidence type="ECO:0000259" key="5">
    <source>
        <dbReference type="SMART" id="SM00093"/>
    </source>
</evidence>
<comment type="caution">
    <text evidence="6">The sequence shown here is derived from an EMBL/GenBank/DDBJ whole genome shotgun (WGS) entry which is preliminary data.</text>
</comment>
<dbReference type="InterPro" id="IPR042178">
    <property type="entry name" value="Serpin_sf_1"/>
</dbReference>
<dbReference type="GO" id="GO:0004867">
    <property type="term" value="F:serine-type endopeptidase inhibitor activity"/>
    <property type="evidence" value="ECO:0007669"/>
    <property type="project" value="UniProtKB-KW"/>
</dbReference>
<proteinExistence type="inferred from homology"/>
<gene>
    <name evidence="6" type="primary">Spn77Ba</name>
    <name evidence="6" type="ORF">EVAR_86145_1</name>
</gene>
<dbReference type="Gene3D" id="3.30.497.10">
    <property type="entry name" value="Antithrombin, subunit I, domain 2"/>
    <property type="match status" value="1"/>
</dbReference>
<dbReference type="InterPro" id="IPR000215">
    <property type="entry name" value="Serpin_fam"/>
</dbReference>
<organism evidence="6 7">
    <name type="scientific">Eumeta variegata</name>
    <name type="common">Bagworm moth</name>
    <name type="synonym">Eumeta japonica</name>
    <dbReference type="NCBI Taxonomy" id="151549"/>
    <lineage>
        <taxon>Eukaryota</taxon>
        <taxon>Metazoa</taxon>
        <taxon>Ecdysozoa</taxon>
        <taxon>Arthropoda</taxon>
        <taxon>Hexapoda</taxon>
        <taxon>Insecta</taxon>
        <taxon>Pterygota</taxon>
        <taxon>Neoptera</taxon>
        <taxon>Endopterygota</taxon>
        <taxon>Lepidoptera</taxon>
        <taxon>Glossata</taxon>
        <taxon>Ditrysia</taxon>
        <taxon>Tineoidea</taxon>
        <taxon>Psychidae</taxon>
        <taxon>Oiketicinae</taxon>
        <taxon>Eumeta</taxon>
    </lineage>
</organism>
<comment type="similarity">
    <text evidence="3">Belongs to the serpin family.</text>
</comment>
<dbReference type="PANTHER" id="PTHR11461">
    <property type="entry name" value="SERINE PROTEASE INHIBITOR, SERPIN"/>
    <property type="match status" value="1"/>
</dbReference>
<dbReference type="AlphaFoldDB" id="A0A4C1V1Z8"/>
<feature type="chain" id="PRO_5020033938" evidence="4">
    <location>
        <begin position="18"/>
        <end position="399"/>
    </location>
</feature>
<dbReference type="SUPFAM" id="SSF56574">
    <property type="entry name" value="Serpins"/>
    <property type="match status" value="1"/>
</dbReference>
<feature type="domain" description="Serpin" evidence="5">
    <location>
        <begin position="37"/>
        <end position="396"/>
    </location>
</feature>
<dbReference type="PANTHER" id="PTHR11461:SF367">
    <property type="entry name" value="GH21475P-RELATED"/>
    <property type="match status" value="1"/>
</dbReference>
<dbReference type="STRING" id="151549.A0A4C1V1Z8"/>